<keyword evidence="2" id="KW-1185">Reference proteome</keyword>
<evidence type="ECO:0000313" key="1">
    <source>
        <dbReference type="EMBL" id="KAL1593240.1"/>
    </source>
</evidence>
<accession>A0ABR3QM59</accession>
<reference evidence="1 2" key="1">
    <citation type="submission" date="2024-02" db="EMBL/GenBank/DDBJ databases">
        <title>De novo assembly and annotation of 12 fungi associated with fruit tree decline syndrome in Ontario, Canada.</title>
        <authorList>
            <person name="Sulman M."/>
            <person name="Ellouze W."/>
            <person name="Ilyukhin E."/>
        </authorList>
    </citation>
    <scope>NUCLEOTIDE SEQUENCE [LARGE SCALE GENOMIC DNA]</scope>
    <source>
        <strain evidence="1 2">M42-189</strain>
    </source>
</reference>
<sequence length="180" mass="20162">MNYCESPTDPYALYDSIISDPYLNQLLALPAPQVNSSTQTTQTKQGLLTSPNIHPTDSIALPTTKSVAEFSSPSSGYSTILSATRRHLVAISRSRRPISNDYICNPIMNEVMTGTFTSHLWMLVYELVGLEGVNGDSREKQVLKVELVEELVRCVNWDVGMNAKWEAERLVEDLWPLDKK</sequence>
<gene>
    <name evidence="1" type="ORF">SLS60_010848</name>
</gene>
<evidence type="ECO:0000313" key="2">
    <source>
        <dbReference type="Proteomes" id="UP001521785"/>
    </source>
</evidence>
<proteinExistence type="predicted"/>
<organism evidence="1 2">
    <name type="scientific">Paraconiothyrium brasiliense</name>
    <dbReference type="NCBI Taxonomy" id="300254"/>
    <lineage>
        <taxon>Eukaryota</taxon>
        <taxon>Fungi</taxon>
        <taxon>Dikarya</taxon>
        <taxon>Ascomycota</taxon>
        <taxon>Pezizomycotina</taxon>
        <taxon>Dothideomycetes</taxon>
        <taxon>Pleosporomycetidae</taxon>
        <taxon>Pleosporales</taxon>
        <taxon>Massarineae</taxon>
        <taxon>Didymosphaeriaceae</taxon>
        <taxon>Paraconiothyrium</taxon>
    </lineage>
</organism>
<name>A0ABR3QM59_9PLEO</name>
<dbReference type="Proteomes" id="UP001521785">
    <property type="component" value="Unassembled WGS sequence"/>
</dbReference>
<comment type="caution">
    <text evidence="1">The sequence shown here is derived from an EMBL/GenBank/DDBJ whole genome shotgun (WGS) entry which is preliminary data.</text>
</comment>
<dbReference type="EMBL" id="JAKJXO020000019">
    <property type="protein sequence ID" value="KAL1593240.1"/>
    <property type="molecule type" value="Genomic_DNA"/>
</dbReference>
<protein>
    <submittedName>
        <fullName evidence="1">Uncharacterized protein</fullName>
    </submittedName>
</protein>